<name>A0A1Q9QZF5_PSEPU</name>
<dbReference type="GO" id="GO:0003677">
    <property type="term" value="F:DNA binding"/>
    <property type="evidence" value="ECO:0007669"/>
    <property type="project" value="UniProtKB-KW"/>
</dbReference>
<feature type="domain" description="PAS" evidence="9">
    <location>
        <begin position="224"/>
        <end position="296"/>
    </location>
</feature>
<dbReference type="SUPFAM" id="SSF52172">
    <property type="entry name" value="CheY-like"/>
    <property type="match status" value="1"/>
</dbReference>
<dbReference type="PRINTS" id="PR00038">
    <property type="entry name" value="HTHLUXR"/>
</dbReference>
<dbReference type="InterPro" id="IPR058245">
    <property type="entry name" value="NreC/VraR/RcsB-like_REC"/>
</dbReference>
<keyword evidence="2" id="KW-0808">Transferase</keyword>
<dbReference type="InterPro" id="IPR013656">
    <property type="entry name" value="PAS_4"/>
</dbReference>
<dbReference type="Pfam" id="PF08448">
    <property type="entry name" value="PAS_4"/>
    <property type="match status" value="1"/>
</dbReference>
<evidence type="ECO:0000259" key="7">
    <source>
        <dbReference type="PROSITE" id="PS50043"/>
    </source>
</evidence>
<dbReference type="GO" id="GO:0000160">
    <property type="term" value="P:phosphorelay signal transduction system"/>
    <property type="evidence" value="ECO:0007669"/>
    <property type="project" value="InterPro"/>
</dbReference>
<evidence type="ECO:0000313" key="11">
    <source>
        <dbReference type="Proteomes" id="UP000186736"/>
    </source>
</evidence>
<dbReference type="PANTHER" id="PTHR43214:SF41">
    <property type="entry name" value="NITRATE_NITRITE RESPONSE REGULATOR PROTEIN NARP"/>
    <property type="match status" value="1"/>
</dbReference>
<evidence type="ECO:0000259" key="9">
    <source>
        <dbReference type="PROSITE" id="PS50112"/>
    </source>
</evidence>
<keyword evidence="5" id="KW-0804">Transcription</keyword>
<dbReference type="PANTHER" id="PTHR43214">
    <property type="entry name" value="TWO-COMPONENT RESPONSE REGULATOR"/>
    <property type="match status" value="1"/>
</dbReference>
<keyword evidence="2" id="KW-0418">Kinase</keyword>
<dbReference type="NCBIfam" id="TIGR00229">
    <property type="entry name" value="sensory_box"/>
    <property type="match status" value="1"/>
</dbReference>
<sequence length="579" mass="64208">MARILIADEHPFTRHALRGLLENERHVIAGEATDGLEALSMAANLNPDLLIIDLDLSRITGLDVISRLRARGSLIPILGFSTQDSEHFVGRFLRAGASGFVSKHQDSPILSEAVGVLLRGQTYFPSSMLGTVNRHSVQEDDAKRVASLSNRELSVLTLLATGYDNHEIASELTISEKSVSTYRARIRAKLGVYSLLDLVDFARRNRLAESASQMAPPAIETLAVTDMWRSMVESLPGAFYVRDTQARLLYANPAHLRMYRADLEQVQGTKTTEVDWYNPADAKNMLVFLQRAISERRSFDKDIELTIHGQRRVLHHWGTPYLDPEGNMLGMICCSTDVTHRYEQLDALRAKSQASELDTQRLTELLVSLGESMEAGLTTLSQTLLDGQGDSSSLAREQISELQEKLKTVMIAATPSKEPSSKLEAVNLAGFVRQALMRSPRKAANKGVITRIDSDLLSDNLVLVDTGMLGQLLHHLASYLSEVISDGELHCSLYCTTKQNSFGARLTFRSVSVKSEPLRSYSLSELNASSEARSDDRAPLELIIARQLAARQGMEINISHHNPCEFVAHLHMLLERPIN</sequence>
<keyword evidence="1 6" id="KW-0597">Phosphoprotein</keyword>
<organism evidence="10 11">
    <name type="scientific">Pseudomonas putida</name>
    <name type="common">Arthrobacter siderocapsulatus</name>
    <dbReference type="NCBI Taxonomy" id="303"/>
    <lineage>
        <taxon>Bacteria</taxon>
        <taxon>Pseudomonadati</taxon>
        <taxon>Pseudomonadota</taxon>
        <taxon>Gammaproteobacteria</taxon>
        <taxon>Pseudomonadales</taxon>
        <taxon>Pseudomonadaceae</taxon>
        <taxon>Pseudomonas</taxon>
    </lineage>
</organism>
<dbReference type="SMART" id="SM00448">
    <property type="entry name" value="REC"/>
    <property type="match status" value="1"/>
</dbReference>
<keyword evidence="4" id="KW-0238">DNA-binding</keyword>
<accession>A0A1Q9QZF5</accession>
<dbReference type="SUPFAM" id="SSF46894">
    <property type="entry name" value="C-terminal effector domain of the bipartite response regulators"/>
    <property type="match status" value="1"/>
</dbReference>
<dbReference type="PROSITE" id="PS00622">
    <property type="entry name" value="HTH_LUXR_1"/>
    <property type="match status" value="1"/>
</dbReference>
<dbReference type="PROSITE" id="PS50112">
    <property type="entry name" value="PAS"/>
    <property type="match status" value="1"/>
</dbReference>
<dbReference type="Proteomes" id="UP000186736">
    <property type="component" value="Unassembled WGS sequence"/>
</dbReference>
<dbReference type="AlphaFoldDB" id="A0A1Q9QZF5"/>
<dbReference type="EMBL" id="MKZO01000046">
    <property type="protein sequence ID" value="OLS60514.1"/>
    <property type="molecule type" value="Genomic_DNA"/>
</dbReference>
<evidence type="ECO:0000256" key="2">
    <source>
        <dbReference type="ARBA" id="ARBA00022777"/>
    </source>
</evidence>
<dbReference type="InterPro" id="IPR000792">
    <property type="entry name" value="Tscrpt_reg_LuxR_C"/>
</dbReference>
<evidence type="ECO:0000256" key="3">
    <source>
        <dbReference type="ARBA" id="ARBA00023015"/>
    </source>
</evidence>
<feature type="domain" description="Response regulatory" evidence="8">
    <location>
        <begin position="3"/>
        <end position="118"/>
    </location>
</feature>
<evidence type="ECO:0000256" key="4">
    <source>
        <dbReference type="ARBA" id="ARBA00023125"/>
    </source>
</evidence>
<proteinExistence type="predicted"/>
<keyword evidence="3" id="KW-0805">Transcription regulation</keyword>
<dbReference type="SMART" id="SM00421">
    <property type="entry name" value="HTH_LUXR"/>
    <property type="match status" value="1"/>
</dbReference>
<dbReference type="InterPro" id="IPR039420">
    <property type="entry name" value="WalR-like"/>
</dbReference>
<evidence type="ECO:0000256" key="1">
    <source>
        <dbReference type="ARBA" id="ARBA00022553"/>
    </source>
</evidence>
<dbReference type="CDD" id="cd17535">
    <property type="entry name" value="REC_NarL-like"/>
    <property type="match status" value="1"/>
</dbReference>
<dbReference type="InterPro" id="IPR000014">
    <property type="entry name" value="PAS"/>
</dbReference>
<dbReference type="CDD" id="cd00130">
    <property type="entry name" value="PAS"/>
    <property type="match status" value="1"/>
</dbReference>
<protein>
    <submittedName>
        <fullName evidence="10">Transcriptional regulator</fullName>
    </submittedName>
</protein>
<dbReference type="Gene3D" id="3.30.450.20">
    <property type="entry name" value="PAS domain"/>
    <property type="match status" value="1"/>
</dbReference>
<dbReference type="GO" id="GO:0016301">
    <property type="term" value="F:kinase activity"/>
    <property type="evidence" value="ECO:0007669"/>
    <property type="project" value="UniProtKB-KW"/>
</dbReference>
<dbReference type="InterPro" id="IPR016032">
    <property type="entry name" value="Sig_transdc_resp-reg_C-effctor"/>
</dbReference>
<dbReference type="SUPFAM" id="SSF55785">
    <property type="entry name" value="PYP-like sensor domain (PAS domain)"/>
    <property type="match status" value="1"/>
</dbReference>
<dbReference type="Pfam" id="PF00196">
    <property type="entry name" value="GerE"/>
    <property type="match status" value="1"/>
</dbReference>
<dbReference type="InterPro" id="IPR001789">
    <property type="entry name" value="Sig_transdc_resp-reg_receiver"/>
</dbReference>
<dbReference type="InterPro" id="IPR011006">
    <property type="entry name" value="CheY-like_superfamily"/>
</dbReference>
<evidence type="ECO:0000256" key="5">
    <source>
        <dbReference type="ARBA" id="ARBA00023163"/>
    </source>
</evidence>
<dbReference type="PROSITE" id="PS50043">
    <property type="entry name" value="HTH_LUXR_2"/>
    <property type="match status" value="1"/>
</dbReference>
<evidence type="ECO:0000259" key="8">
    <source>
        <dbReference type="PROSITE" id="PS50110"/>
    </source>
</evidence>
<evidence type="ECO:0000256" key="6">
    <source>
        <dbReference type="PROSITE-ProRule" id="PRU00169"/>
    </source>
</evidence>
<dbReference type="InterPro" id="IPR035965">
    <property type="entry name" value="PAS-like_dom_sf"/>
</dbReference>
<evidence type="ECO:0000313" key="10">
    <source>
        <dbReference type="EMBL" id="OLS60514.1"/>
    </source>
</evidence>
<dbReference type="GO" id="GO:0006355">
    <property type="term" value="P:regulation of DNA-templated transcription"/>
    <property type="evidence" value="ECO:0007669"/>
    <property type="project" value="InterPro"/>
</dbReference>
<dbReference type="SMART" id="SM00091">
    <property type="entry name" value="PAS"/>
    <property type="match status" value="1"/>
</dbReference>
<feature type="domain" description="HTH luxR-type" evidence="7">
    <location>
        <begin position="141"/>
        <end position="206"/>
    </location>
</feature>
<dbReference type="CDD" id="cd06170">
    <property type="entry name" value="LuxR_C_like"/>
    <property type="match status" value="1"/>
</dbReference>
<dbReference type="RefSeq" id="WP_075805328.1">
    <property type="nucleotide sequence ID" value="NZ_MKZO01000046.1"/>
</dbReference>
<dbReference type="PROSITE" id="PS50110">
    <property type="entry name" value="RESPONSE_REGULATORY"/>
    <property type="match status" value="1"/>
</dbReference>
<comment type="caution">
    <text evidence="10">The sequence shown here is derived from an EMBL/GenBank/DDBJ whole genome shotgun (WGS) entry which is preliminary data.</text>
</comment>
<dbReference type="Pfam" id="PF00072">
    <property type="entry name" value="Response_reg"/>
    <property type="match status" value="1"/>
</dbReference>
<gene>
    <name evidence="10" type="ORF">PSEMO_46110</name>
</gene>
<dbReference type="Gene3D" id="3.40.50.2300">
    <property type="match status" value="1"/>
</dbReference>
<feature type="modified residue" description="4-aspartylphosphate" evidence="6">
    <location>
        <position position="53"/>
    </location>
</feature>
<reference evidence="10 11" key="1">
    <citation type="submission" date="2016-10" db="EMBL/GenBank/DDBJ databases">
        <title>Genome Sequence of Pseudomonas putida GM4FR.</title>
        <authorList>
            <person name="Poehlein A."/>
            <person name="Wemheuer F."/>
            <person name="Hollensteiner J."/>
            <person name="Wemheuer B."/>
        </authorList>
    </citation>
    <scope>NUCLEOTIDE SEQUENCE [LARGE SCALE GENOMIC DNA]</scope>
    <source>
        <strain evidence="10 11">GM4FR</strain>
    </source>
</reference>